<dbReference type="Proteomes" id="UP000887540">
    <property type="component" value="Unplaced"/>
</dbReference>
<evidence type="ECO:0000313" key="3">
    <source>
        <dbReference type="WBParaSite" id="ACRNAN_scaffold752.g16213.t2"/>
    </source>
</evidence>
<protein>
    <submittedName>
        <fullName evidence="3">Uncharacterized protein</fullName>
    </submittedName>
</protein>
<organism evidence="2 3">
    <name type="scientific">Acrobeloides nanus</name>
    <dbReference type="NCBI Taxonomy" id="290746"/>
    <lineage>
        <taxon>Eukaryota</taxon>
        <taxon>Metazoa</taxon>
        <taxon>Ecdysozoa</taxon>
        <taxon>Nematoda</taxon>
        <taxon>Chromadorea</taxon>
        <taxon>Rhabditida</taxon>
        <taxon>Tylenchina</taxon>
        <taxon>Cephalobomorpha</taxon>
        <taxon>Cephaloboidea</taxon>
        <taxon>Cephalobidae</taxon>
        <taxon>Acrobeloides</taxon>
    </lineage>
</organism>
<keyword evidence="1" id="KW-1133">Transmembrane helix</keyword>
<evidence type="ECO:0000256" key="1">
    <source>
        <dbReference type="SAM" id="Phobius"/>
    </source>
</evidence>
<evidence type="ECO:0000313" key="2">
    <source>
        <dbReference type="Proteomes" id="UP000887540"/>
    </source>
</evidence>
<feature type="transmembrane region" description="Helical" evidence="1">
    <location>
        <begin position="67"/>
        <end position="92"/>
    </location>
</feature>
<sequence>MYNTDIEKSKERIIGIDESKYICCCGCHIISCARFFSITLFLIILSSFSIIGLIILAFFIFTDNEPLIVLMLIKVGAFALGLFFIGYLLVYISNRTYKYLKEVELGRYATADEMQNVQLINKL</sequence>
<proteinExistence type="predicted"/>
<accession>A0A914EDK2</accession>
<keyword evidence="2" id="KW-1185">Reference proteome</keyword>
<name>A0A914EDK2_9BILA</name>
<dbReference type="AlphaFoldDB" id="A0A914EDK2"/>
<keyword evidence="1" id="KW-0812">Transmembrane</keyword>
<reference evidence="3" key="1">
    <citation type="submission" date="2022-11" db="UniProtKB">
        <authorList>
            <consortium name="WormBaseParasite"/>
        </authorList>
    </citation>
    <scope>IDENTIFICATION</scope>
</reference>
<keyword evidence="1" id="KW-0472">Membrane</keyword>
<dbReference type="WBParaSite" id="ACRNAN_scaffold752.g16213.t2">
    <property type="protein sequence ID" value="ACRNAN_scaffold752.g16213.t2"/>
    <property type="gene ID" value="ACRNAN_scaffold752.g16213"/>
</dbReference>
<feature type="transmembrane region" description="Helical" evidence="1">
    <location>
        <begin position="38"/>
        <end position="61"/>
    </location>
</feature>